<evidence type="ECO:0000313" key="2">
    <source>
        <dbReference type="Proteomes" id="UP000066480"/>
    </source>
</evidence>
<name>A0A0K1JQ15_9MICO</name>
<reference evidence="1 2" key="1">
    <citation type="submission" date="2015-03" db="EMBL/GenBank/DDBJ databases">
        <title>Luteipulveratus halotolerans sp. nov., a novel actinobacterium (Dermacoccaceae) from Sarawak, Malaysia.</title>
        <authorList>
            <person name="Juboi H."/>
            <person name="Basik A."/>
            <person name="Shamsul S.S."/>
            <person name="Arnold P."/>
            <person name="Schmitt E.K."/>
            <person name="Sanglier J.-J."/>
            <person name="Yeo T."/>
        </authorList>
    </citation>
    <scope>NUCLEOTIDE SEQUENCE [LARGE SCALE GENOMIC DNA]</scope>
    <source>
        <strain evidence="1 2">MN07-A0370</strain>
    </source>
</reference>
<proteinExistence type="predicted"/>
<protein>
    <submittedName>
        <fullName evidence="1">Uncharacterized protein</fullName>
    </submittedName>
</protein>
<keyword evidence="2" id="KW-1185">Reference proteome</keyword>
<gene>
    <name evidence="1" type="ORF">VV02_10110</name>
</gene>
<dbReference type="STRING" id="571913.VV02_10110"/>
<dbReference type="KEGG" id="lmoi:VV02_10110"/>
<dbReference type="Proteomes" id="UP000066480">
    <property type="component" value="Chromosome"/>
</dbReference>
<dbReference type="EMBL" id="CP011112">
    <property type="protein sequence ID" value="AKU18801.1"/>
    <property type="molecule type" value="Genomic_DNA"/>
</dbReference>
<dbReference type="AlphaFoldDB" id="A0A0K1JQ15"/>
<sequence length="98" mass="11348">MIESHLAALEDVRRHDDRRGVRWCVSNRLVARRVDDSTLLIRSDFDDRETLLEQHPETFSVRPELEAHMKVLADVREGDIEAVCAALTAARDLQRRAR</sequence>
<evidence type="ECO:0000313" key="1">
    <source>
        <dbReference type="EMBL" id="AKU18801.1"/>
    </source>
</evidence>
<organism evidence="1 2">
    <name type="scientific">Luteipulveratus mongoliensis</name>
    <dbReference type="NCBI Taxonomy" id="571913"/>
    <lineage>
        <taxon>Bacteria</taxon>
        <taxon>Bacillati</taxon>
        <taxon>Actinomycetota</taxon>
        <taxon>Actinomycetes</taxon>
        <taxon>Micrococcales</taxon>
        <taxon>Dermacoccaceae</taxon>
        <taxon>Luteipulveratus</taxon>
    </lineage>
</organism>
<accession>A0A0K1JQ15</accession>